<comment type="caution">
    <text evidence="3">The sequence shown here is derived from an EMBL/GenBank/DDBJ whole genome shotgun (WGS) entry which is preliminary data.</text>
</comment>
<protein>
    <recommendedName>
        <fullName evidence="2">GATA-type domain-containing protein</fullName>
    </recommendedName>
</protein>
<keyword evidence="1" id="KW-0862">Zinc</keyword>
<keyword evidence="4" id="KW-1185">Reference proteome</keyword>
<organism evidence="3 4">
    <name type="scientific">Mycena alexandri</name>
    <dbReference type="NCBI Taxonomy" id="1745969"/>
    <lineage>
        <taxon>Eukaryota</taxon>
        <taxon>Fungi</taxon>
        <taxon>Dikarya</taxon>
        <taxon>Basidiomycota</taxon>
        <taxon>Agaricomycotina</taxon>
        <taxon>Agaricomycetes</taxon>
        <taxon>Agaricomycetidae</taxon>
        <taxon>Agaricales</taxon>
        <taxon>Marasmiineae</taxon>
        <taxon>Mycenaceae</taxon>
        <taxon>Mycena</taxon>
    </lineage>
</organism>
<evidence type="ECO:0000259" key="2">
    <source>
        <dbReference type="PROSITE" id="PS50114"/>
    </source>
</evidence>
<proteinExistence type="predicted"/>
<evidence type="ECO:0000313" key="4">
    <source>
        <dbReference type="Proteomes" id="UP001218188"/>
    </source>
</evidence>
<dbReference type="GO" id="GO:0006355">
    <property type="term" value="P:regulation of DNA-templated transcription"/>
    <property type="evidence" value="ECO:0007669"/>
    <property type="project" value="InterPro"/>
</dbReference>
<accession>A0AAD6XFQ3</accession>
<sequence length="266" mass="28896">MDTSLSSYRLIGQDDDEPKISTKMADYFAALYAEEEDNKTTRESPPQDVDSCGKCGSTTETGMGLGVECSCAKMPIADNSRHSLGPLLAPPSLLRLVHLSSAESSAEPPTAAVHQCANPNCRSVTSAGLWHNSRLLSAKVCHACAQHERKYHKLRLLSKPCANVNCGKTINKDKEQYNSALIPGGKLCRACSAYEGKHGQARPLSLTKRCANVSCGENIAKSTQRYSSVLILGGMLCSPCGTYERRRGEPRPLSLINRATRRVKRL</sequence>
<feature type="domain" description="GATA-type" evidence="2">
    <location>
        <begin position="233"/>
        <end position="265"/>
    </location>
</feature>
<reference evidence="3" key="1">
    <citation type="submission" date="2023-03" db="EMBL/GenBank/DDBJ databases">
        <title>Massive genome expansion in bonnet fungi (Mycena s.s.) driven by repeated elements and novel gene families across ecological guilds.</title>
        <authorList>
            <consortium name="Lawrence Berkeley National Laboratory"/>
            <person name="Harder C.B."/>
            <person name="Miyauchi S."/>
            <person name="Viragh M."/>
            <person name="Kuo A."/>
            <person name="Thoen E."/>
            <person name="Andreopoulos B."/>
            <person name="Lu D."/>
            <person name="Skrede I."/>
            <person name="Drula E."/>
            <person name="Henrissat B."/>
            <person name="Morin E."/>
            <person name="Kohler A."/>
            <person name="Barry K."/>
            <person name="LaButti K."/>
            <person name="Morin E."/>
            <person name="Salamov A."/>
            <person name="Lipzen A."/>
            <person name="Mereny Z."/>
            <person name="Hegedus B."/>
            <person name="Baldrian P."/>
            <person name="Stursova M."/>
            <person name="Weitz H."/>
            <person name="Taylor A."/>
            <person name="Grigoriev I.V."/>
            <person name="Nagy L.G."/>
            <person name="Martin F."/>
            <person name="Kauserud H."/>
        </authorList>
    </citation>
    <scope>NUCLEOTIDE SEQUENCE</scope>
    <source>
        <strain evidence="3">CBHHK200</strain>
    </source>
</reference>
<evidence type="ECO:0000313" key="3">
    <source>
        <dbReference type="EMBL" id="KAJ7046490.1"/>
    </source>
</evidence>
<evidence type="ECO:0000256" key="1">
    <source>
        <dbReference type="PROSITE-ProRule" id="PRU00094"/>
    </source>
</evidence>
<keyword evidence="1" id="KW-0863">Zinc-finger</keyword>
<dbReference type="EMBL" id="JARJCM010000003">
    <property type="protein sequence ID" value="KAJ7046490.1"/>
    <property type="molecule type" value="Genomic_DNA"/>
</dbReference>
<dbReference type="GO" id="GO:0008270">
    <property type="term" value="F:zinc ion binding"/>
    <property type="evidence" value="ECO:0007669"/>
    <property type="project" value="UniProtKB-KW"/>
</dbReference>
<dbReference type="InterPro" id="IPR000679">
    <property type="entry name" value="Znf_GATA"/>
</dbReference>
<gene>
    <name evidence="3" type="ORF">C8F04DRAFT_346496</name>
</gene>
<feature type="domain" description="GATA-type" evidence="2">
    <location>
        <begin position="184"/>
        <end position="214"/>
    </location>
</feature>
<dbReference type="AlphaFoldDB" id="A0AAD6XFQ3"/>
<dbReference type="PROSITE" id="PS50114">
    <property type="entry name" value="GATA_ZN_FINGER_2"/>
    <property type="match status" value="2"/>
</dbReference>
<dbReference type="Proteomes" id="UP001218188">
    <property type="component" value="Unassembled WGS sequence"/>
</dbReference>
<name>A0AAD6XFQ3_9AGAR</name>
<dbReference type="GO" id="GO:0043565">
    <property type="term" value="F:sequence-specific DNA binding"/>
    <property type="evidence" value="ECO:0007669"/>
    <property type="project" value="InterPro"/>
</dbReference>
<keyword evidence="1" id="KW-0479">Metal-binding</keyword>